<reference evidence="3" key="2">
    <citation type="journal article" date="2019" name="Int. J. Syst. Evol. Microbiol.">
        <title>The Global Catalogue of Microorganisms (GCM) 10K type strain sequencing project: providing services to taxonomists for standard genome sequencing and annotation.</title>
        <authorList>
            <consortium name="The Broad Institute Genomics Platform"/>
            <consortium name="The Broad Institute Genome Sequencing Center for Infectious Disease"/>
            <person name="Wu L."/>
            <person name="Ma J."/>
        </authorList>
    </citation>
    <scope>NUCLEOTIDE SEQUENCE [LARGE SCALE GENOMIC DNA]</scope>
    <source>
        <strain evidence="3">DT85</strain>
    </source>
</reference>
<dbReference type="RefSeq" id="WP_276234710.1">
    <property type="nucleotide sequence ID" value="NZ_CP119802.1"/>
</dbReference>
<evidence type="ECO:0000313" key="3">
    <source>
        <dbReference type="Proteomes" id="UP001596398"/>
    </source>
</evidence>
<comment type="caution">
    <text evidence="1">The sequence shown here is derived from an EMBL/GenBank/DDBJ whole genome shotgun (WGS) entry which is preliminary data.</text>
</comment>
<name>A0ABD5ZKK9_9EURY</name>
<dbReference type="Pfam" id="PF25260">
    <property type="entry name" value="DUF7861"/>
    <property type="match status" value="1"/>
</dbReference>
<accession>A0ABD5ZKK9</accession>
<gene>
    <name evidence="1" type="ORF">ACFQJ4_00275</name>
    <name evidence="2" type="ORF">ACFQJ4_14685</name>
</gene>
<dbReference type="InterPro" id="IPR057183">
    <property type="entry name" value="DUF7861"/>
</dbReference>
<protein>
    <submittedName>
        <fullName evidence="1">Uncharacterized protein</fullName>
    </submittedName>
</protein>
<sequence length="71" mass="7623">MHDRLRAKPPATDAEVWTAATVRNVTERAGTTVVTVADADGEVEVTLDGALYDLFAGRVEGDVVGADCWYK</sequence>
<dbReference type="EMBL" id="JBHTAP010000001">
    <property type="protein sequence ID" value="MFC7236549.1"/>
    <property type="molecule type" value="Genomic_DNA"/>
</dbReference>
<dbReference type="Proteomes" id="UP001596398">
    <property type="component" value="Unassembled WGS sequence"/>
</dbReference>
<evidence type="ECO:0000313" key="2">
    <source>
        <dbReference type="EMBL" id="MFC7236549.1"/>
    </source>
</evidence>
<dbReference type="EMBL" id="JBHTAP010000001">
    <property type="protein sequence ID" value="MFC7233742.1"/>
    <property type="molecule type" value="Genomic_DNA"/>
</dbReference>
<dbReference type="AlphaFoldDB" id="A0ABD5ZKK9"/>
<proteinExistence type="predicted"/>
<evidence type="ECO:0000313" key="1">
    <source>
        <dbReference type="EMBL" id="MFC7233742.1"/>
    </source>
</evidence>
<organism evidence="1 3">
    <name type="scientific">Halosegnis marinus</name>
    <dbReference type="NCBI Taxonomy" id="3034023"/>
    <lineage>
        <taxon>Archaea</taxon>
        <taxon>Methanobacteriati</taxon>
        <taxon>Methanobacteriota</taxon>
        <taxon>Stenosarchaea group</taxon>
        <taxon>Halobacteria</taxon>
        <taxon>Halobacteriales</taxon>
        <taxon>Natronomonadaceae</taxon>
        <taxon>Halosegnis</taxon>
    </lineage>
</organism>
<reference evidence="1" key="3">
    <citation type="submission" date="2024-09" db="EMBL/GenBank/DDBJ databases">
        <authorList>
            <person name="Sun Q."/>
        </authorList>
    </citation>
    <scope>NUCLEOTIDE SEQUENCE</scope>
    <source>
        <strain evidence="1">CCM 7403</strain>
    </source>
</reference>
<dbReference type="GeneID" id="79268283"/>
<reference evidence="1" key="1">
    <citation type="journal article" date="2014" name="Int. J. Syst. Evol. Microbiol.">
        <title>Complete genome sequence of Corynebacterium casei LMG S-19264T (=DSM 44701T), isolated from a smear-ripened cheese.</title>
        <authorList>
            <consortium name="US DOE Joint Genome Institute (JGI-PGF)"/>
            <person name="Walter F."/>
            <person name="Albersmeier A."/>
            <person name="Kalinowski J."/>
            <person name="Ruckert C."/>
        </authorList>
    </citation>
    <scope>NUCLEOTIDE SEQUENCE [LARGE SCALE GENOMIC DNA]</scope>
    <source>
        <strain evidence="1">CCM 7403</strain>
    </source>
</reference>
<keyword evidence="3" id="KW-1185">Reference proteome</keyword>